<evidence type="ECO:0000313" key="3">
    <source>
        <dbReference type="Proteomes" id="UP000679690"/>
    </source>
</evidence>
<evidence type="ECO:0000256" key="1">
    <source>
        <dbReference type="SAM" id="Phobius"/>
    </source>
</evidence>
<keyword evidence="1" id="KW-0812">Transmembrane</keyword>
<keyword evidence="3" id="KW-1185">Reference proteome</keyword>
<feature type="transmembrane region" description="Helical" evidence="1">
    <location>
        <begin position="60"/>
        <end position="82"/>
    </location>
</feature>
<name>A0ABS3UI23_9ACTN</name>
<sequence>MIMEERKPSPLSGFRMLIGGVAGFIVLLLILNPGYRQEDCSNYGGNGNGTLFDDERWDLFFLVAPLFWILLIIVEQALPWTWRGRSGWEVTARGFGAVLLAVLLYCTLFMRLLVLCH</sequence>
<organism evidence="2 3">
    <name type="scientific">Actinoplanes flavus</name>
    <dbReference type="NCBI Taxonomy" id="2820290"/>
    <lineage>
        <taxon>Bacteria</taxon>
        <taxon>Bacillati</taxon>
        <taxon>Actinomycetota</taxon>
        <taxon>Actinomycetes</taxon>
        <taxon>Micromonosporales</taxon>
        <taxon>Micromonosporaceae</taxon>
        <taxon>Actinoplanes</taxon>
    </lineage>
</organism>
<comment type="caution">
    <text evidence="2">The sequence shown here is derived from an EMBL/GenBank/DDBJ whole genome shotgun (WGS) entry which is preliminary data.</text>
</comment>
<proteinExistence type="predicted"/>
<keyword evidence="1" id="KW-0472">Membrane</keyword>
<protein>
    <submittedName>
        <fullName evidence="2">Uncharacterized protein</fullName>
    </submittedName>
</protein>
<accession>A0ABS3UI23</accession>
<feature type="transmembrane region" description="Helical" evidence="1">
    <location>
        <begin position="94"/>
        <end position="114"/>
    </location>
</feature>
<keyword evidence="1" id="KW-1133">Transmembrane helix</keyword>
<dbReference type="Proteomes" id="UP000679690">
    <property type="component" value="Unassembled WGS sequence"/>
</dbReference>
<reference evidence="2 3" key="1">
    <citation type="submission" date="2021-03" db="EMBL/GenBank/DDBJ databases">
        <title>Actinoplanes flavus sp. nov., a novel actinomycete isolated from Coconut Palm rhizosphere soil.</title>
        <authorList>
            <person name="Luo X."/>
        </authorList>
    </citation>
    <scope>NUCLEOTIDE SEQUENCE [LARGE SCALE GENOMIC DNA]</scope>
    <source>
        <strain evidence="2 3">NEAU-H7</strain>
    </source>
</reference>
<evidence type="ECO:0000313" key="2">
    <source>
        <dbReference type="EMBL" id="MBO3737342.1"/>
    </source>
</evidence>
<dbReference type="EMBL" id="JAGFNS010000004">
    <property type="protein sequence ID" value="MBO3737342.1"/>
    <property type="molecule type" value="Genomic_DNA"/>
</dbReference>
<gene>
    <name evidence="2" type="ORF">J5X75_07400</name>
</gene>